<dbReference type="Pfam" id="PF00352">
    <property type="entry name" value="TBP"/>
    <property type="match status" value="2"/>
</dbReference>
<dbReference type="FunFam" id="3.30.310.10:FF:000005">
    <property type="entry name" value="TATA box-binding protein-like 1"/>
    <property type="match status" value="1"/>
</dbReference>
<dbReference type="CDD" id="cd04517">
    <property type="entry name" value="TLF"/>
    <property type="match status" value="1"/>
</dbReference>
<comment type="similarity">
    <text evidence="3">Belongs to the TBP family.</text>
</comment>
<evidence type="ECO:0000256" key="9">
    <source>
        <dbReference type="ARBA" id="ARBA00023474"/>
    </source>
</evidence>
<dbReference type="PRINTS" id="PR00686">
    <property type="entry name" value="TIFACTORIID"/>
</dbReference>
<comment type="subcellular location">
    <subcellularLocation>
        <location evidence="2">Cytoplasm</location>
    </subcellularLocation>
    <subcellularLocation>
        <location evidence="1">Nucleus</location>
    </subcellularLocation>
</comment>
<keyword evidence="13" id="KW-1185">Reference proteome</keyword>
<reference evidence="12" key="2">
    <citation type="submission" date="2020-05" db="UniProtKB">
        <authorList>
            <consortium name="EnsemblMetazoa"/>
        </authorList>
    </citation>
    <scope>IDENTIFICATION</scope>
    <source>
        <strain evidence="12">IAEA</strain>
    </source>
</reference>
<evidence type="ECO:0000256" key="11">
    <source>
        <dbReference type="SAM" id="MobiDB-lite"/>
    </source>
</evidence>
<evidence type="ECO:0000313" key="13">
    <source>
        <dbReference type="Proteomes" id="UP000092460"/>
    </source>
</evidence>
<keyword evidence="6" id="KW-0238">DNA-binding</keyword>
<feature type="compositionally biased region" description="Acidic residues" evidence="11">
    <location>
        <begin position="680"/>
        <end position="692"/>
    </location>
</feature>
<keyword evidence="7" id="KW-0804">Transcription</keyword>
<proteinExistence type="inferred from homology"/>
<feature type="compositionally biased region" description="Low complexity" evidence="11">
    <location>
        <begin position="268"/>
        <end position="289"/>
    </location>
</feature>
<feature type="compositionally biased region" description="Acidic residues" evidence="11">
    <location>
        <begin position="647"/>
        <end position="671"/>
    </location>
</feature>
<dbReference type="EnsemblMetazoa" id="GPPI037683-RA">
    <property type="protein sequence ID" value="GPPI037683-PA"/>
    <property type="gene ID" value="GPPI037683"/>
</dbReference>
<dbReference type="GO" id="GO:0006352">
    <property type="term" value="P:DNA-templated transcription initiation"/>
    <property type="evidence" value="ECO:0007669"/>
    <property type="project" value="InterPro"/>
</dbReference>
<evidence type="ECO:0000256" key="6">
    <source>
        <dbReference type="ARBA" id="ARBA00023125"/>
    </source>
</evidence>
<evidence type="ECO:0000256" key="5">
    <source>
        <dbReference type="ARBA" id="ARBA00023015"/>
    </source>
</evidence>
<evidence type="ECO:0000313" key="12">
    <source>
        <dbReference type="EnsemblMetazoa" id="GPPI037683-PA"/>
    </source>
</evidence>
<dbReference type="EMBL" id="JXJN01018767">
    <property type="status" value="NOT_ANNOTATED_CDS"/>
    <property type="molecule type" value="Genomic_DNA"/>
</dbReference>
<feature type="compositionally biased region" description="Polar residues" evidence="11">
    <location>
        <begin position="290"/>
        <end position="319"/>
    </location>
</feature>
<reference evidence="13" key="1">
    <citation type="submission" date="2015-01" db="EMBL/GenBank/DDBJ databases">
        <authorList>
            <person name="Aksoy S."/>
            <person name="Warren W."/>
            <person name="Wilson R.K."/>
        </authorList>
    </citation>
    <scope>NUCLEOTIDE SEQUENCE [LARGE SCALE GENOMIC DNA]</scope>
    <source>
        <strain evidence="13">IAEA</strain>
    </source>
</reference>
<protein>
    <recommendedName>
        <fullName evidence="9">TATA box-binding protein-like 1</fullName>
    </recommendedName>
    <alternativeName>
        <fullName evidence="10">TBP-like factor</fullName>
    </alternativeName>
</protein>
<accession>A0A1B0BQT1</accession>
<dbReference type="Gene3D" id="3.30.310.10">
    <property type="entry name" value="TATA-Binding Protein"/>
    <property type="match status" value="2"/>
</dbReference>
<feature type="compositionally biased region" description="Low complexity" evidence="11">
    <location>
        <begin position="359"/>
        <end position="383"/>
    </location>
</feature>
<dbReference type="Proteomes" id="UP000092460">
    <property type="component" value="Unassembled WGS sequence"/>
</dbReference>
<dbReference type="GO" id="GO:0003677">
    <property type="term" value="F:DNA binding"/>
    <property type="evidence" value="ECO:0007669"/>
    <property type="project" value="UniProtKB-KW"/>
</dbReference>
<dbReference type="SUPFAM" id="SSF55945">
    <property type="entry name" value="TATA-box binding protein-like"/>
    <property type="match status" value="2"/>
</dbReference>
<evidence type="ECO:0000256" key="8">
    <source>
        <dbReference type="ARBA" id="ARBA00023242"/>
    </source>
</evidence>
<dbReference type="InterPro" id="IPR000814">
    <property type="entry name" value="TBP"/>
</dbReference>
<dbReference type="InterPro" id="IPR012295">
    <property type="entry name" value="TBP_dom_sf"/>
</dbReference>
<evidence type="ECO:0000256" key="3">
    <source>
        <dbReference type="ARBA" id="ARBA00005560"/>
    </source>
</evidence>
<dbReference type="InterPro" id="IPR015445">
    <property type="entry name" value="TBP-like"/>
</dbReference>
<name>A0A1B0BQT1_9MUSC</name>
<evidence type="ECO:0000256" key="7">
    <source>
        <dbReference type="ARBA" id="ARBA00023163"/>
    </source>
</evidence>
<feature type="compositionally biased region" description="Polar residues" evidence="11">
    <location>
        <begin position="347"/>
        <end position="358"/>
    </location>
</feature>
<keyword evidence="5" id="KW-0805">Transcription regulation</keyword>
<evidence type="ECO:0000256" key="10">
    <source>
        <dbReference type="ARBA" id="ARBA00033173"/>
    </source>
</evidence>
<dbReference type="VEuPathDB" id="VectorBase:GPPI037683"/>
<feature type="compositionally biased region" description="Low complexity" evidence="11">
    <location>
        <begin position="320"/>
        <end position="346"/>
    </location>
</feature>
<keyword evidence="4" id="KW-0963">Cytoplasm</keyword>
<evidence type="ECO:0000256" key="4">
    <source>
        <dbReference type="ARBA" id="ARBA00022490"/>
    </source>
</evidence>
<dbReference type="STRING" id="67801.A0A1B0BQT1"/>
<sequence length="692" mass="73623">MYISNSNNIGMATLLQNNKNCMKTLTNGGSVVGVGAAGNIIVGNVVSGGSAPTVSGSNNQLGLVASSSVVGATHMSNSGVGTTTALGGGLTAANGGLAVITDNSNHHNNVVASTAATGGTTTQGAFLLATSTHANTGTAASNFQHQLQHQLTGGNGQVVTTTPATSDLLQHQQHQQQNQSRLVTTTAPGGALNARQISQPAVASNNRTTAVLINRNNMINSKTNAITNNTKSFTNTSTTISAASPATSSYYITNATTNTVNGHHMISSSNTSSFTSSSTTTINTGSSSNALSKTTSMTIKTDLPASTKTNGHVLNSSSDTTVNATATTNNNNNNNNNRNRNNTKTNDGNQSATVDRATSSINSANASSLSVSSSSENTGSSSADPAKSHSELNPNVAVKPEESQEAEPEIDIVINNVVCSFSVRCHLNLREIALHGSNVEYRRENGMVTMKLRRPYTTASIWSSGRITCTGATSEDQAKIAARRYARCLEKLGFRVRFHNFRVVNVLGTCSMPWAIKIVNFSEKFKREASYEPELHPGVTYKLRYPKATLKIFSTGSITVTAASVANVQAAIEHIYPLVYEFRKKRSPEELEQMRLKQQLAAGLHDIIELDETVKLNRRKSSLVTSATSQYPNAKRRCTKPLVGEREFEEYDPDDPDEDGSSSLVVDDDMVMYDPNDLIEGPDDVDEQDVDL</sequence>
<dbReference type="GO" id="GO:0005634">
    <property type="term" value="C:nucleus"/>
    <property type="evidence" value="ECO:0007669"/>
    <property type="project" value="UniProtKB-SubCell"/>
</dbReference>
<organism evidence="12 13">
    <name type="scientific">Glossina palpalis gambiensis</name>
    <dbReference type="NCBI Taxonomy" id="67801"/>
    <lineage>
        <taxon>Eukaryota</taxon>
        <taxon>Metazoa</taxon>
        <taxon>Ecdysozoa</taxon>
        <taxon>Arthropoda</taxon>
        <taxon>Hexapoda</taxon>
        <taxon>Insecta</taxon>
        <taxon>Pterygota</taxon>
        <taxon>Neoptera</taxon>
        <taxon>Endopterygota</taxon>
        <taxon>Diptera</taxon>
        <taxon>Brachycera</taxon>
        <taxon>Muscomorpha</taxon>
        <taxon>Hippoboscoidea</taxon>
        <taxon>Glossinidae</taxon>
        <taxon>Glossina</taxon>
    </lineage>
</organism>
<evidence type="ECO:0000256" key="2">
    <source>
        <dbReference type="ARBA" id="ARBA00004496"/>
    </source>
</evidence>
<keyword evidence="8" id="KW-0539">Nucleus</keyword>
<feature type="region of interest" description="Disordered" evidence="11">
    <location>
        <begin position="625"/>
        <end position="692"/>
    </location>
</feature>
<dbReference type="AlphaFoldDB" id="A0A1B0BQT1"/>
<feature type="region of interest" description="Disordered" evidence="11">
    <location>
        <begin position="268"/>
        <end position="392"/>
    </location>
</feature>
<dbReference type="GO" id="GO:0005737">
    <property type="term" value="C:cytoplasm"/>
    <property type="evidence" value="ECO:0007669"/>
    <property type="project" value="UniProtKB-SubCell"/>
</dbReference>
<dbReference type="FunFam" id="3.30.310.10:FF:000009">
    <property type="entry name" value="TatA box-binding protein-like protein 1"/>
    <property type="match status" value="1"/>
</dbReference>
<dbReference type="PANTHER" id="PTHR10126">
    <property type="entry name" value="TATA-BOX BINDING PROTEIN"/>
    <property type="match status" value="1"/>
</dbReference>
<evidence type="ECO:0000256" key="1">
    <source>
        <dbReference type="ARBA" id="ARBA00004123"/>
    </source>
</evidence>